<evidence type="ECO:0000313" key="2">
    <source>
        <dbReference type="Proteomes" id="UP000887575"/>
    </source>
</evidence>
<dbReference type="AlphaFoldDB" id="A0AAF3FH48"/>
<dbReference type="WBParaSite" id="MBELARI_LOCUS6129">
    <property type="protein sequence ID" value="MBELARI_LOCUS6129"/>
    <property type="gene ID" value="MBELARI_LOCUS6129"/>
</dbReference>
<protein>
    <submittedName>
        <fullName evidence="3">Uncharacterized protein</fullName>
    </submittedName>
</protein>
<keyword evidence="1" id="KW-0812">Transmembrane</keyword>
<organism evidence="2 3">
    <name type="scientific">Mesorhabditis belari</name>
    <dbReference type="NCBI Taxonomy" id="2138241"/>
    <lineage>
        <taxon>Eukaryota</taxon>
        <taxon>Metazoa</taxon>
        <taxon>Ecdysozoa</taxon>
        <taxon>Nematoda</taxon>
        <taxon>Chromadorea</taxon>
        <taxon>Rhabditida</taxon>
        <taxon>Rhabditina</taxon>
        <taxon>Rhabditomorpha</taxon>
        <taxon>Rhabditoidea</taxon>
        <taxon>Rhabditidae</taxon>
        <taxon>Mesorhabditinae</taxon>
        <taxon>Mesorhabditis</taxon>
    </lineage>
</organism>
<keyword evidence="1" id="KW-1133">Transmembrane helix</keyword>
<keyword evidence="1" id="KW-0472">Membrane</keyword>
<accession>A0AAF3FH48</accession>
<feature type="transmembrane region" description="Helical" evidence="1">
    <location>
        <begin position="31"/>
        <end position="51"/>
    </location>
</feature>
<name>A0AAF3FH48_9BILA</name>
<keyword evidence="2" id="KW-1185">Reference proteome</keyword>
<reference evidence="3" key="1">
    <citation type="submission" date="2024-02" db="UniProtKB">
        <authorList>
            <consortium name="WormBaseParasite"/>
        </authorList>
    </citation>
    <scope>IDENTIFICATION</scope>
</reference>
<proteinExistence type="predicted"/>
<evidence type="ECO:0000313" key="3">
    <source>
        <dbReference type="WBParaSite" id="MBELARI_LOCUS6129"/>
    </source>
</evidence>
<sequence>MAWSCHYSPQIHRGFQEVPSKRESRRNLIQCALLLILPAIPCFGTIATPVIHLDATLWSLPGFMFQINDYAVMQPNFGNVLDAYHS</sequence>
<dbReference type="Proteomes" id="UP000887575">
    <property type="component" value="Unassembled WGS sequence"/>
</dbReference>
<evidence type="ECO:0000256" key="1">
    <source>
        <dbReference type="SAM" id="Phobius"/>
    </source>
</evidence>